<dbReference type="InterPro" id="IPR011234">
    <property type="entry name" value="Fumarylacetoacetase-like_C"/>
</dbReference>
<accession>A0A4E0Q722</accession>
<dbReference type="Pfam" id="PF01557">
    <property type="entry name" value="FAA_hydrolase"/>
    <property type="match status" value="1"/>
</dbReference>
<dbReference type="OrthoDB" id="6242at2157"/>
<sequence>MFGRFKYSDEVFYGEVSNGIVNSHDSDGKTYELEDLELLPPSIPTKIVCVGLNYHDHAVELGMRVPEEPVLFLKPTSALIGHGGKINYPRSSKKVDYEAELAVIIGKRCKNISYERASDVIAGFTCFNDVTARDLQNRDGQWTRSKSFDTFAPVGPFIVPAEDFETDDAPIKTRVNGEIRQDSNISNLIFDVPYLIEFISGIMTLEVGDIIATGTPPGVGELNPGDLVEVEIEGIGILGNEVA</sequence>
<organism evidence="3 4">
    <name type="scientific">Methanolobus halotolerans</name>
    <dbReference type="NCBI Taxonomy" id="2052935"/>
    <lineage>
        <taxon>Archaea</taxon>
        <taxon>Methanobacteriati</taxon>
        <taxon>Methanobacteriota</taxon>
        <taxon>Stenosarchaea group</taxon>
        <taxon>Methanomicrobia</taxon>
        <taxon>Methanosarcinales</taxon>
        <taxon>Methanosarcinaceae</taxon>
        <taxon>Methanolobus</taxon>
    </lineage>
</organism>
<comment type="caution">
    <text evidence="3">The sequence shown here is derived from an EMBL/GenBank/DDBJ whole genome shotgun (WGS) entry which is preliminary data.</text>
</comment>
<dbReference type="PANTHER" id="PTHR11820:SF7">
    <property type="entry name" value="ACYLPYRUVASE FAHD1, MITOCHONDRIAL"/>
    <property type="match status" value="1"/>
</dbReference>
<dbReference type="RefSeq" id="WP_135389067.1">
    <property type="nucleotide sequence ID" value="NZ_PGGK01000003.1"/>
</dbReference>
<feature type="domain" description="Fumarylacetoacetase-like C-terminal" evidence="2">
    <location>
        <begin position="46"/>
        <end position="242"/>
    </location>
</feature>
<proteinExistence type="predicted"/>
<dbReference type="GO" id="GO:0018773">
    <property type="term" value="F:acetylpyruvate hydrolase activity"/>
    <property type="evidence" value="ECO:0007669"/>
    <property type="project" value="TreeGrafter"/>
</dbReference>
<evidence type="ECO:0000259" key="2">
    <source>
        <dbReference type="Pfam" id="PF01557"/>
    </source>
</evidence>
<dbReference type="FunFam" id="3.90.850.10:FF:000002">
    <property type="entry name" value="2-hydroxyhepta-2,4-diene-1,7-dioate isomerase"/>
    <property type="match status" value="1"/>
</dbReference>
<reference evidence="3 4" key="1">
    <citation type="submission" date="2017-11" db="EMBL/GenBank/DDBJ databases">
        <title>Isolation and Characterization of Methanogenic Archaea from Saline Meromictic Lake at Siberia.</title>
        <authorList>
            <person name="Shen Y."/>
            <person name="Huang H.-H."/>
            <person name="Lai M.-C."/>
            <person name="Chen S.-C."/>
        </authorList>
    </citation>
    <scope>NUCLEOTIDE SEQUENCE [LARGE SCALE GENOMIC DNA]</scope>
    <source>
        <strain evidence="3 4">SY-01</strain>
    </source>
</reference>
<dbReference type="EMBL" id="PGGK01000003">
    <property type="protein sequence ID" value="TGC10687.1"/>
    <property type="molecule type" value="Genomic_DNA"/>
</dbReference>
<dbReference type="Gene3D" id="3.90.850.10">
    <property type="entry name" value="Fumarylacetoacetase-like, C-terminal domain"/>
    <property type="match status" value="1"/>
</dbReference>
<dbReference type="SUPFAM" id="SSF56529">
    <property type="entry name" value="FAH"/>
    <property type="match status" value="1"/>
</dbReference>
<evidence type="ECO:0000313" key="4">
    <source>
        <dbReference type="Proteomes" id="UP000297295"/>
    </source>
</evidence>
<dbReference type="AlphaFoldDB" id="A0A4E0Q722"/>
<dbReference type="InterPro" id="IPR036663">
    <property type="entry name" value="Fumarylacetoacetase_C_sf"/>
</dbReference>
<dbReference type="GO" id="GO:0016853">
    <property type="term" value="F:isomerase activity"/>
    <property type="evidence" value="ECO:0007669"/>
    <property type="project" value="UniProtKB-KW"/>
</dbReference>
<name>A0A4E0Q722_9EURY</name>
<gene>
    <name evidence="3" type="ORF">CUN85_04215</name>
</gene>
<dbReference type="Proteomes" id="UP000297295">
    <property type="component" value="Unassembled WGS sequence"/>
</dbReference>
<dbReference type="GO" id="GO:0019752">
    <property type="term" value="P:carboxylic acid metabolic process"/>
    <property type="evidence" value="ECO:0007669"/>
    <property type="project" value="UniProtKB-ARBA"/>
</dbReference>
<evidence type="ECO:0000313" key="3">
    <source>
        <dbReference type="EMBL" id="TGC10687.1"/>
    </source>
</evidence>
<protein>
    <submittedName>
        <fullName evidence="3">2-hydroxyhepta-2,4-diene-1,7-dioate isomerase</fullName>
    </submittedName>
</protein>
<keyword evidence="4" id="KW-1185">Reference proteome</keyword>
<evidence type="ECO:0000256" key="1">
    <source>
        <dbReference type="ARBA" id="ARBA00022723"/>
    </source>
</evidence>
<keyword evidence="1" id="KW-0479">Metal-binding</keyword>
<dbReference type="GO" id="GO:0046872">
    <property type="term" value="F:metal ion binding"/>
    <property type="evidence" value="ECO:0007669"/>
    <property type="project" value="UniProtKB-KW"/>
</dbReference>
<keyword evidence="3" id="KW-0413">Isomerase</keyword>
<dbReference type="PANTHER" id="PTHR11820">
    <property type="entry name" value="ACYLPYRUVASE"/>
    <property type="match status" value="1"/>
</dbReference>